<accession>M4B504</accession>
<evidence type="ECO:0000313" key="2">
    <source>
        <dbReference type="EnsemblProtists" id="HpaP801354"/>
    </source>
</evidence>
<dbReference type="HOGENOM" id="CLU_2594902_0_0_1"/>
<dbReference type="EnsemblProtists" id="HpaT812532">
    <property type="protein sequence ID" value="HpaP812532"/>
    <property type="gene ID" value="HpaG812532"/>
</dbReference>
<feature type="compositionally biased region" description="Polar residues" evidence="1">
    <location>
        <begin position="47"/>
        <end position="71"/>
    </location>
</feature>
<protein>
    <submittedName>
        <fullName evidence="2">Uncharacterized protein</fullName>
    </submittedName>
</protein>
<dbReference type="VEuPathDB" id="FungiDB:HpaG801354"/>
<proteinExistence type="predicted"/>
<dbReference type="VEuPathDB" id="FungiDB:HpaG812532"/>
<reference evidence="2" key="2">
    <citation type="submission" date="2015-06" db="UniProtKB">
        <authorList>
            <consortium name="EnsemblProtists"/>
        </authorList>
    </citation>
    <scope>IDENTIFICATION</scope>
    <source>
        <strain evidence="2">Emoy2</strain>
    </source>
</reference>
<dbReference type="AlphaFoldDB" id="M4B504"/>
<dbReference type="EMBL" id="CU469390">
    <property type="status" value="NOT_ANNOTATED_CDS"/>
    <property type="molecule type" value="Genomic_DNA"/>
</dbReference>
<dbReference type="Proteomes" id="UP000011713">
    <property type="component" value="Unassembled WGS sequence"/>
</dbReference>
<keyword evidence="3" id="KW-1185">Reference proteome</keyword>
<organism evidence="2 3">
    <name type="scientific">Hyaloperonospora arabidopsidis (strain Emoy2)</name>
    <name type="common">Downy mildew agent</name>
    <name type="synonym">Peronospora arabidopsidis</name>
    <dbReference type="NCBI Taxonomy" id="559515"/>
    <lineage>
        <taxon>Eukaryota</taxon>
        <taxon>Sar</taxon>
        <taxon>Stramenopiles</taxon>
        <taxon>Oomycota</taxon>
        <taxon>Peronosporomycetes</taxon>
        <taxon>Peronosporales</taxon>
        <taxon>Peronosporaceae</taxon>
        <taxon>Hyaloperonospora</taxon>
    </lineage>
</organism>
<feature type="region of interest" description="Disordered" evidence="1">
    <location>
        <begin position="33"/>
        <end position="80"/>
    </location>
</feature>
<dbReference type="EMBL" id="JH598325">
    <property type="status" value="NOT_ANNOTATED_CDS"/>
    <property type="molecule type" value="Genomic_DNA"/>
</dbReference>
<name>M4B504_HYAAE</name>
<evidence type="ECO:0000313" key="3">
    <source>
        <dbReference type="Proteomes" id="UP000011713"/>
    </source>
</evidence>
<sequence length="80" mass="8605">MLHGKHFKRTANARASGFTVPCSLLQIDVISAGAYGPQSRDGRRSKASSCRITLARQGTSSRTPAANQKSTMGRENDDPQ</sequence>
<dbReference type="EnsemblProtists" id="HpaT801354">
    <property type="protein sequence ID" value="HpaP801354"/>
    <property type="gene ID" value="HpaG801354"/>
</dbReference>
<evidence type="ECO:0000256" key="1">
    <source>
        <dbReference type="SAM" id="MobiDB-lite"/>
    </source>
</evidence>
<reference evidence="3" key="1">
    <citation type="journal article" date="2010" name="Science">
        <title>Signatures of adaptation to obligate biotrophy in the Hyaloperonospora arabidopsidis genome.</title>
        <authorList>
            <person name="Baxter L."/>
            <person name="Tripathy S."/>
            <person name="Ishaque N."/>
            <person name="Boot N."/>
            <person name="Cabral A."/>
            <person name="Kemen E."/>
            <person name="Thines M."/>
            <person name="Ah-Fong A."/>
            <person name="Anderson R."/>
            <person name="Badejoko W."/>
            <person name="Bittner-Eddy P."/>
            <person name="Boore J.L."/>
            <person name="Chibucos M.C."/>
            <person name="Coates M."/>
            <person name="Dehal P."/>
            <person name="Delehaunty K."/>
            <person name="Dong S."/>
            <person name="Downton P."/>
            <person name="Dumas B."/>
            <person name="Fabro G."/>
            <person name="Fronick C."/>
            <person name="Fuerstenberg S.I."/>
            <person name="Fulton L."/>
            <person name="Gaulin E."/>
            <person name="Govers F."/>
            <person name="Hughes L."/>
            <person name="Humphray S."/>
            <person name="Jiang R.H."/>
            <person name="Judelson H."/>
            <person name="Kamoun S."/>
            <person name="Kyung K."/>
            <person name="Meijer H."/>
            <person name="Minx P."/>
            <person name="Morris P."/>
            <person name="Nelson J."/>
            <person name="Phuntumart V."/>
            <person name="Qutob D."/>
            <person name="Rehmany A."/>
            <person name="Rougon-Cardoso A."/>
            <person name="Ryden P."/>
            <person name="Torto-Alalibo T."/>
            <person name="Studholme D."/>
            <person name="Wang Y."/>
            <person name="Win J."/>
            <person name="Wood J."/>
            <person name="Clifton S.W."/>
            <person name="Rogers J."/>
            <person name="Van den Ackerveken G."/>
            <person name="Jones J.D."/>
            <person name="McDowell J.M."/>
            <person name="Beynon J."/>
            <person name="Tyler B.M."/>
        </authorList>
    </citation>
    <scope>NUCLEOTIDE SEQUENCE [LARGE SCALE GENOMIC DNA]</scope>
    <source>
        <strain evidence="3">Emoy2</strain>
    </source>
</reference>
<dbReference type="InParanoid" id="M4B504"/>